<gene>
    <name evidence="6" type="ORF">M9458_054054</name>
</gene>
<name>A0ABD0MNI0_CIRMR</name>
<dbReference type="GO" id="GO:0008270">
    <property type="term" value="F:zinc ion binding"/>
    <property type="evidence" value="ECO:0007669"/>
    <property type="project" value="UniProtKB-KW"/>
</dbReference>
<reference evidence="6 7" key="1">
    <citation type="submission" date="2024-05" db="EMBL/GenBank/DDBJ databases">
        <title>Genome sequencing and assembly of Indian major carp, Cirrhinus mrigala (Hamilton, 1822).</title>
        <authorList>
            <person name="Mohindra V."/>
            <person name="Chowdhury L.M."/>
            <person name="Lal K."/>
            <person name="Jena J.K."/>
        </authorList>
    </citation>
    <scope>NUCLEOTIDE SEQUENCE [LARGE SCALE GENOMIC DNA]</scope>
    <source>
        <strain evidence="6">CM1030</strain>
        <tissue evidence="6">Blood</tissue>
    </source>
</reference>
<evidence type="ECO:0000259" key="5">
    <source>
        <dbReference type="SMART" id="SM00589"/>
    </source>
</evidence>
<dbReference type="InterPro" id="IPR043136">
    <property type="entry name" value="B30.2/SPRY_sf"/>
</dbReference>
<evidence type="ECO:0000256" key="3">
    <source>
        <dbReference type="ARBA" id="ARBA00022833"/>
    </source>
</evidence>
<feature type="domain" description="SPRY-associated" evidence="5">
    <location>
        <begin position="92"/>
        <end position="144"/>
    </location>
</feature>
<accession>A0ABD0MNI0</accession>
<feature type="non-terminal residue" evidence="6">
    <location>
        <position position="155"/>
    </location>
</feature>
<organism evidence="6 7">
    <name type="scientific">Cirrhinus mrigala</name>
    <name type="common">Mrigala</name>
    <dbReference type="NCBI Taxonomy" id="683832"/>
    <lineage>
        <taxon>Eukaryota</taxon>
        <taxon>Metazoa</taxon>
        <taxon>Chordata</taxon>
        <taxon>Craniata</taxon>
        <taxon>Vertebrata</taxon>
        <taxon>Euteleostomi</taxon>
        <taxon>Actinopterygii</taxon>
        <taxon>Neopterygii</taxon>
        <taxon>Teleostei</taxon>
        <taxon>Ostariophysi</taxon>
        <taxon>Cypriniformes</taxon>
        <taxon>Cyprinidae</taxon>
        <taxon>Labeoninae</taxon>
        <taxon>Labeonini</taxon>
        <taxon>Cirrhinus</taxon>
    </lineage>
</organism>
<dbReference type="InterPro" id="IPR051051">
    <property type="entry name" value="E3_ubiq-ligase_TRIM/RNF"/>
</dbReference>
<dbReference type="InterPro" id="IPR006574">
    <property type="entry name" value="PRY"/>
</dbReference>
<dbReference type="Gene3D" id="2.60.120.920">
    <property type="match status" value="1"/>
</dbReference>
<evidence type="ECO:0000256" key="4">
    <source>
        <dbReference type="SAM" id="MobiDB-lite"/>
    </source>
</evidence>
<keyword evidence="3" id="KW-0862">Zinc</keyword>
<feature type="non-terminal residue" evidence="6">
    <location>
        <position position="1"/>
    </location>
</feature>
<dbReference type="PANTHER" id="PTHR25465:SF5">
    <property type="entry name" value="E3 UBIQUITIN_ISG15 LIGASE TRIM25-RELATED"/>
    <property type="match status" value="1"/>
</dbReference>
<sequence length="155" mass="17820">SFQSLSAPPESTGINDDPISSLFSADDLRESVHQLRDKLEDSCKEKFKKISDRVTFTNIVPSIKNDFLQCNSARKQAEKLTECVHVLPVEDSRQLTLDLNTVNEFLHLSESNRVITVTDAVQLYPDHPDRFDEKWQVLCRESVCGRCYWELEWSG</sequence>
<dbReference type="EMBL" id="JAMKFB020000286">
    <property type="protein sequence ID" value="KAL0150637.1"/>
    <property type="molecule type" value="Genomic_DNA"/>
</dbReference>
<evidence type="ECO:0000256" key="1">
    <source>
        <dbReference type="ARBA" id="ARBA00022723"/>
    </source>
</evidence>
<dbReference type="Pfam" id="PF13765">
    <property type="entry name" value="PRY"/>
    <property type="match status" value="1"/>
</dbReference>
<dbReference type="SUPFAM" id="SSF49899">
    <property type="entry name" value="Concanavalin A-like lectins/glucanases"/>
    <property type="match status" value="1"/>
</dbReference>
<dbReference type="AlphaFoldDB" id="A0ABD0MNI0"/>
<proteinExistence type="predicted"/>
<evidence type="ECO:0000313" key="6">
    <source>
        <dbReference type="EMBL" id="KAL0150637.1"/>
    </source>
</evidence>
<comment type="caution">
    <text evidence="6">The sequence shown here is derived from an EMBL/GenBank/DDBJ whole genome shotgun (WGS) entry which is preliminary data.</text>
</comment>
<evidence type="ECO:0000313" key="7">
    <source>
        <dbReference type="Proteomes" id="UP001529510"/>
    </source>
</evidence>
<keyword evidence="1" id="KW-0479">Metal-binding</keyword>
<keyword evidence="7" id="KW-1185">Reference proteome</keyword>
<dbReference type="SMART" id="SM00589">
    <property type="entry name" value="PRY"/>
    <property type="match status" value="1"/>
</dbReference>
<dbReference type="Proteomes" id="UP001529510">
    <property type="component" value="Unassembled WGS sequence"/>
</dbReference>
<protein>
    <recommendedName>
        <fullName evidence="5">SPRY-associated domain-containing protein</fullName>
    </recommendedName>
</protein>
<keyword evidence="2" id="KW-0863">Zinc-finger</keyword>
<dbReference type="PANTHER" id="PTHR25465">
    <property type="entry name" value="B-BOX DOMAIN CONTAINING"/>
    <property type="match status" value="1"/>
</dbReference>
<dbReference type="InterPro" id="IPR013320">
    <property type="entry name" value="ConA-like_dom_sf"/>
</dbReference>
<feature type="region of interest" description="Disordered" evidence="4">
    <location>
        <begin position="1"/>
        <end position="20"/>
    </location>
</feature>
<evidence type="ECO:0000256" key="2">
    <source>
        <dbReference type="ARBA" id="ARBA00022771"/>
    </source>
</evidence>